<protein>
    <submittedName>
        <fullName evidence="1">Uncharacterized protein</fullName>
    </submittedName>
</protein>
<evidence type="ECO:0000313" key="1">
    <source>
        <dbReference type="EMBL" id="MBW87180.1"/>
    </source>
</evidence>
<sequence length="31" mass="3625">MVQFHQEFPQVHQEGTLKATHLMTQCTIFGH</sequence>
<accession>A0A2P2J162</accession>
<name>A0A2P2J162_RHIMU</name>
<dbReference type="AlphaFoldDB" id="A0A2P2J162"/>
<proteinExistence type="predicted"/>
<dbReference type="EMBL" id="GGEC01006697">
    <property type="protein sequence ID" value="MBW87180.1"/>
    <property type="molecule type" value="Transcribed_RNA"/>
</dbReference>
<organism evidence="1">
    <name type="scientific">Rhizophora mucronata</name>
    <name type="common">Asiatic mangrove</name>
    <dbReference type="NCBI Taxonomy" id="61149"/>
    <lineage>
        <taxon>Eukaryota</taxon>
        <taxon>Viridiplantae</taxon>
        <taxon>Streptophyta</taxon>
        <taxon>Embryophyta</taxon>
        <taxon>Tracheophyta</taxon>
        <taxon>Spermatophyta</taxon>
        <taxon>Magnoliopsida</taxon>
        <taxon>eudicotyledons</taxon>
        <taxon>Gunneridae</taxon>
        <taxon>Pentapetalae</taxon>
        <taxon>rosids</taxon>
        <taxon>fabids</taxon>
        <taxon>Malpighiales</taxon>
        <taxon>Rhizophoraceae</taxon>
        <taxon>Rhizophora</taxon>
    </lineage>
</organism>
<reference evidence="1" key="1">
    <citation type="submission" date="2018-02" db="EMBL/GenBank/DDBJ databases">
        <title>Rhizophora mucronata_Transcriptome.</title>
        <authorList>
            <person name="Meera S.P."/>
            <person name="Sreeshan A."/>
            <person name="Augustine A."/>
        </authorList>
    </citation>
    <scope>NUCLEOTIDE SEQUENCE</scope>
    <source>
        <tissue evidence="1">Leaf</tissue>
    </source>
</reference>